<name>A0ABP8IRP9_9BACT</name>
<organism evidence="1 2">
    <name type="scientific">Hymenobacter saemangeumensis</name>
    <dbReference type="NCBI Taxonomy" id="1084522"/>
    <lineage>
        <taxon>Bacteria</taxon>
        <taxon>Pseudomonadati</taxon>
        <taxon>Bacteroidota</taxon>
        <taxon>Cytophagia</taxon>
        <taxon>Cytophagales</taxon>
        <taxon>Hymenobacteraceae</taxon>
        <taxon>Hymenobacter</taxon>
    </lineage>
</organism>
<gene>
    <name evidence="1" type="ORF">GCM10023185_41110</name>
</gene>
<dbReference type="EMBL" id="BAABGZ010000079">
    <property type="protein sequence ID" value="GAA4368384.1"/>
    <property type="molecule type" value="Genomic_DNA"/>
</dbReference>
<accession>A0ABP8IRP9</accession>
<evidence type="ECO:0000313" key="2">
    <source>
        <dbReference type="Proteomes" id="UP001501153"/>
    </source>
</evidence>
<evidence type="ECO:0000313" key="1">
    <source>
        <dbReference type="EMBL" id="GAA4368384.1"/>
    </source>
</evidence>
<proteinExistence type="predicted"/>
<reference evidence="2" key="1">
    <citation type="journal article" date="2019" name="Int. J. Syst. Evol. Microbiol.">
        <title>The Global Catalogue of Microorganisms (GCM) 10K type strain sequencing project: providing services to taxonomists for standard genome sequencing and annotation.</title>
        <authorList>
            <consortium name="The Broad Institute Genomics Platform"/>
            <consortium name="The Broad Institute Genome Sequencing Center for Infectious Disease"/>
            <person name="Wu L."/>
            <person name="Ma J."/>
        </authorList>
    </citation>
    <scope>NUCLEOTIDE SEQUENCE [LARGE SCALE GENOMIC DNA]</scope>
    <source>
        <strain evidence="2">JCM 17923</strain>
    </source>
</reference>
<keyword evidence="2" id="KW-1185">Reference proteome</keyword>
<sequence>MPSNKEPLDARIARLSKKYDLRIHYFDAECLYDEGDLAATLLEFLTELLPDEKFSVIESMSPNRQQVIARVSYQGEVIEEVISNVGGDYLPESFYQALDSIPVRAGSKREIWAVNPRLYGQDGCFLSGTAQNLLAARQEGLPLLLPTESVDDMMRADISEFE</sequence>
<dbReference type="Proteomes" id="UP001501153">
    <property type="component" value="Unassembled WGS sequence"/>
</dbReference>
<comment type="caution">
    <text evidence="1">The sequence shown here is derived from an EMBL/GenBank/DDBJ whole genome shotgun (WGS) entry which is preliminary data.</text>
</comment>
<protein>
    <submittedName>
        <fullName evidence="1">Uncharacterized protein</fullName>
    </submittedName>
</protein>